<feature type="domain" description="DUF4082" evidence="3">
    <location>
        <begin position="70"/>
        <end position="206"/>
    </location>
</feature>
<keyword evidence="5" id="KW-1185">Reference proteome</keyword>
<dbReference type="Proteomes" id="UP000309033">
    <property type="component" value="Unassembled WGS sequence"/>
</dbReference>
<reference evidence="4" key="1">
    <citation type="submission" date="2019-05" db="EMBL/GenBank/DDBJ databases">
        <title>Isolation, diversity and antifungal activity of Actinobacteria from wheat.</title>
        <authorList>
            <person name="Yu B."/>
        </authorList>
    </citation>
    <scope>NUCLEOTIDE SEQUENCE [LARGE SCALE GENOMIC DNA]</scope>
    <source>
        <strain evidence="4">NEAU-HEGS1-5</strain>
    </source>
</reference>
<evidence type="ECO:0000259" key="2">
    <source>
        <dbReference type="Pfam" id="PF13229"/>
    </source>
</evidence>
<dbReference type="PROSITE" id="PS51257">
    <property type="entry name" value="PROKAR_LIPOPROTEIN"/>
    <property type="match status" value="1"/>
</dbReference>
<dbReference type="SMART" id="SM00710">
    <property type="entry name" value="PbH1"/>
    <property type="match status" value="6"/>
</dbReference>
<dbReference type="InterPro" id="IPR039448">
    <property type="entry name" value="Beta_helix"/>
</dbReference>
<gene>
    <name evidence="4" type="ORF">FED44_00770</name>
</gene>
<dbReference type="AlphaFoldDB" id="A0A5R8ZJY8"/>
<dbReference type="InterPro" id="IPR012334">
    <property type="entry name" value="Pectin_lyas_fold"/>
</dbReference>
<dbReference type="InterPro" id="IPR006626">
    <property type="entry name" value="PbH1"/>
</dbReference>
<feature type="compositionally biased region" description="Pro residues" evidence="1">
    <location>
        <begin position="228"/>
        <end position="237"/>
    </location>
</feature>
<dbReference type="Pfam" id="PF13229">
    <property type="entry name" value="Beta_helix"/>
    <property type="match status" value="1"/>
</dbReference>
<dbReference type="OrthoDB" id="505641at2"/>
<accession>A0A5R8ZJY8</accession>
<dbReference type="EMBL" id="VANP01000001">
    <property type="protein sequence ID" value="TLP66093.1"/>
    <property type="molecule type" value="Genomic_DNA"/>
</dbReference>
<protein>
    <submittedName>
        <fullName evidence="4">DUF4082 domain-containing protein</fullName>
    </submittedName>
</protein>
<feature type="compositionally biased region" description="Low complexity" evidence="1">
    <location>
        <begin position="244"/>
        <end position="268"/>
    </location>
</feature>
<dbReference type="Gene3D" id="2.160.20.10">
    <property type="entry name" value="Single-stranded right-handed beta-helix, Pectin lyase-like"/>
    <property type="match status" value="1"/>
</dbReference>
<feature type="domain" description="Right handed beta helix" evidence="2">
    <location>
        <begin position="353"/>
        <end position="482"/>
    </location>
</feature>
<dbReference type="InterPro" id="IPR025141">
    <property type="entry name" value="DUF4082"/>
</dbReference>
<proteinExistence type="predicted"/>
<dbReference type="SUPFAM" id="SSF51126">
    <property type="entry name" value="Pectin lyase-like"/>
    <property type="match status" value="1"/>
</dbReference>
<evidence type="ECO:0000313" key="4">
    <source>
        <dbReference type="EMBL" id="TLP66093.1"/>
    </source>
</evidence>
<feature type="region of interest" description="Disordered" evidence="1">
    <location>
        <begin position="216"/>
        <end position="330"/>
    </location>
</feature>
<sequence length="563" mass="59299">MVRSSRRASGRRSRLPGLVSLLAACAVGGVAVTVALTSRSPETSLGPTVPVAQERVLQASFAPESQSARTRRDPMPVEVGMRFVPQVEGQVVALRFLKARGDSGRHIGSLWSDRGALLARVTFRSETSRGWQEARLSAPVALEAGRTYTVSYNSGAGRYVAQRGVFTQGPLEVGPLVAPAERNGVFSYGRPSFPRRSNPAGYNYFVDVVFRYTTVVPDPTGEEGEPPASDPTEPPQKPAETPGAPVTPAYPDDTATTTPAATPTVTVPVTPPVTPRVSPRATPTTGPGRSATPTATSEPSSKPTQAPPPANGFPDASTTGPAKGTVFTRMKGGELRQNGAVYDGVEFTDAIDVYADNVTLRNCRIITTGEWGVQLRNGHGNLVVDHCEIAGDGRRQLAVAVKNIGDGDITIRGNDIHDATDAINTGRGTIEGNYIHDLRAFTGDHVDGIQTEGSSGSAPLVIKNNTILNPVGQTSAIMLATSLGPVTNVLIQGNLIGGGGYCFYGGGDKAGSSRNVVVRDNVFSRSLFSNCGAYGPVAHFDRSAPGNVWQNNVWQGTRTTVEL</sequence>
<evidence type="ECO:0000256" key="1">
    <source>
        <dbReference type="SAM" id="MobiDB-lite"/>
    </source>
</evidence>
<evidence type="ECO:0000313" key="5">
    <source>
        <dbReference type="Proteomes" id="UP000309033"/>
    </source>
</evidence>
<feature type="compositionally biased region" description="Low complexity" evidence="1">
    <location>
        <begin position="275"/>
        <end position="304"/>
    </location>
</feature>
<organism evidence="4 5">
    <name type="scientific">Microbispora triticiradicis</name>
    <dbReference type="NCBI Taxonomy" id="2200763"/>
    <lineage>
        <taxon>Bacteria</taxon>
        <taxon>Bacillati</taxon>
        <taxon>Actinomycetota</taxon>
        <taxon>Actinomycetes</taxon>
        <taxon>Streptosporangiales</taxon>
        <taxon>Streptosporangiaceae</taxon>
        <taxon>Microbispora</taxon>
    </lineage>
</organism>
<dbReference type="Pfam" id="PF13313">
    <property type="entry name" value="DUF4082"/>
    <property type="match status" value="1"/>
</dbReference>
<name>A0A5R8ZJY8_9ACTN</name>
<dbReference type="InterPro" id="IPR011050">
    <property type="entry name" value="Pectin_lyase_fold/virulence"/>
</dbReference>
<evidence type="ECO:0000259" key="3">
    <source>
        <dbReference type="Pfam" id="PF13313"/>
    </source>
</evidence>
<comment type="caution">
    <text evidence="4">The sequence shown here is derived from an EMBL/GenBank/DDBJ whole genome shotgun (WGS) entry which is preliminary data.</text>
</comment>